<gene>
    <name evidence="1" type="ORF">SAMN05216333_1771</name>
</gene>
<dbReference type="Proteomes" id="UP000198814">
    <property type="component" value="Unassembled WGS sequence"/>
</dbReference>
<dbReference type="AlphaFoldDB" id="A0A1H8VSF3"/>
<sequence>MILHTPDLTIDLLLDYKKPEDLIGEHGLLKQLTKALVERALQADYRGVQDIFIACDGLKGFPEAIETVYSRAIVQL</sequence>
<accession>A0A1H8VSF3</accession>
<dbReference type="EMBL" id="FODO01000077">
    <property type="protein sequence ID" value="SEP18213.1"/>
    <property type="molecule type" value="Genomic_DNA"/>
</dbReference>
<dbReference type="STRING" id="42354.SAMN05216333_1771"/>
<feature type="non-terminal residue" evidence="1">
    <location>
        <position position="76"/>
    </location>
</feature>
<organism evidence="1 2">
    <name type="scientific">Nitrosomonas oligotropha</name>
    <dbReference type="NCBI Taxonomy" id="42354"/>
    <lineage>
        <taxon>Bacteria</taxon>
        <taxon>Pseudomonadati</taxon>
        <taxon>Pseudomonadota</taxon>
        <taxon>Betaproteobacteria</taxon>
        <taxon>Nitrosomonadales</taxon>
        <taxon>Nitrosomonadaceae</taxon>
        <taxon>Nitrosomonas</taxon>
    </lineage>
</organism>
<evidence type="ECO:0000313" key="2">
    <source>
        <dbReference type="Proteomes" id="UP000198814"/>
    </source>
</evidence>
<protein>
    <submittedName>
        <fullName evidence="1">Uncharacterized protein</fullName>
    </submittedName>
</protein>
<evidence type="ECO:0000313" key="1">
    <source>
        <dbReference type="EMBL" id="SEP18213.1"/>
    </source>
</evidence>
<keyword evidence="2" id="KW-1185">Reference proteome</keyword>
<name>A0A1H8VSF3_9PROT</name>
<reference evidence="2" key="1">
    <citation type="submission" date="2016-10" db="EMBL/GenBank/DDBJ databases">
        <authorList>
            <person name="Varghese N."/>
            <person name="Submissions S."/>
        </authorList>
    </citation>
    <scope>NUCLEOTIDE SEQUENCE [LARGE SCALE GENOMIC DNA]</scope>
    <source>
        <strain evidence="2">Nm76</strain>
    </source>
</reference>
<proteinExistence type="predicted"/>